<evidence type="ECO:0000313" key="2">
    <source>
        <dbReference type="EMBL" id="AIE84143.1"/>
    </source>
</evidence>
<comment type="similarity">
    <text evidence="1">Belongs to the P(II) protein family.</text>
</comment>
<protein>
    <submittedName>
        <fullName evidence="2">Nitrogen regulatory protein P-II</fullName>
    </submittedName>
</protein>
<dbReference type="PROSITE" id="PS00638">
    <property type="entry name" value="PII_GLNB_CTER"/>
    <property type="match status" value="1"/>
</dbReference>
<evidence type="ECO:0000313" key="3">
    <source>
        <dbReference type="Proteomes" id="UP000027982"/>
    </source>
</evidence>
<dbReference type="PROSITE" id="PS51343">
    <property type="entry name" value="PII_GLNB_DOM"/>
    <property type="match status" value="1"/>
</dbReference>
<dbReference type="InterPro" id="IPR015867">
    <property type="entry name" value="N-reg_PII/ATP_PRibTrfase_C"/>
</dbReference>
<gene>
    <name evidence="2" type="ORF">OP10G_0775</name>
</gene>
<dbReference type="Pfam" id="PF00543">
    <property type="entry name" value="P-II"/>
    <property type="match status" value="1"/>
</dbReference>
<dbReference type="PRINTS" id="PR00340">
    <property type="entry name" value="PIIGLNB"/>
</dbReference>
<dbReference type="PANTHER" id="PTHR30115">
    <property type="entry name" value="NITROGEN REGULATORY PROTEIN P-II"/>
    <property type="match status" value="1"/>
</dbReference>
<dbReference type="GO" id="GO:0005829">
    <property type="term" value="C:cytosol"/>
    <property type="evidence" value="ECO:0007669"/>
    <property type="project" value="TreeGrafter"/>
</dbReference>
<dbReference type="STRING" id="661478.OP10G_0775"/>
<dbReference type="Proteomes" id="UP000027982">
    <property type="component" value="Chromosome"/>
</dbReference>
<dbReference type="InterPro" id="IPR011322">
    <property type="entry name" value="N-reg_PII-like_a/b"/>
</dbReference>
<proteinExistence type="inferred from homology"/>
<dbReference type="GO" id="GO:0005524">
    <property type="term" value="F:ATP binding"/>
    <property type="evidence" value="ECO:0007669"/>
    <property type="project" value="TreeGrafter"/>
</dbReference>
<dbReference type="HOGENOM" id="CLU_082268_0_0_0"/>
<accession>A0A068NKP5</accession>
<dbReference type="Gene3D" id="3.30.70.120">
    <property type="match status" value="1"/>
</dbReference>
<dbReference type="SMART" id="SM00938">
    <property type="entry name" value="P-II"/>
    <property type="match status" value="1"/>
</dbReference>
<keyword evidence="3" id="KW-1185">Reference proteome</keyword>
<dbReference type="GO" id="GO:0030234">
    <property type="term" value="F:enzyme regulator activity"/>
    <property type="evidence" value="ECO:0007669"/>
    <property type="project" value="InterPro"/>
</dbReference>
<dbReference type="InterPro" id="IPR002187">
    <property type="entry name" value="N-reg_PII"/>
</dbReference>
<reference evidence="2 3" key="1">
    <citation type="journal article" date="2014" name="PLoS ONE">
        <title>The first complete genome sequence of the class fimbriimonadia in the phylum armatimonadetes.</title>
        <authorList>
            <person name="Hu Z.Y."/>
            <person name="Wang Y.Z."/>
            <person name="Im W.T."/>
            <person name="Wang S.Y."/>
            <person name="Zhao G.P."/>
            <person name="Zheng H.J."/>
            <person name="Quan Z.X."/>
        </authorList>
    </citation>
    <scope>NUCLEOTIDE SEQUENCE [LARGE SCALE GENOMIC DNA]</scope>
    <source>
        <strain evidence="2">Gsoil 348</strain>
    </source>
</reference>
<sequence length="112" mass="12045">MIRVVCFIRPHRLEPVKSAISALGISGLSVSDVRGTGNSPERADFFGGDEGVVALPIRARLEVVVPDDMVDTVTDAIVETAQTGEPGDGKIFLERVIDAVRIRTEERGEEAV</sequence>
<organism evidence="2 3">
    <name type="scientific">Fimbriimonas ginsengisoli Gsoil 348</name>
    <dbReference type="NCBI Taxonomy" id="661478"/>
    <lineage>
        <taxon>Bacteria</taxon>
        <taxon>Bacillati</taxon>
        <taxon>Armatimonadota</taxon>
        <taxon>Fimbriimonadia</taxon>
        <taxon>Fimbriimonadales</taxon>
        <taxon>Fimbriimonadaceae</taxon>
        <taxon>Fimbriimonas</taxon>
    </lineage>
</organism>
<dbReference type="InterPro" id="IPR017918">
    <property type="entry name" value="N-reg_PII_CS"/>
</dbReference>
<dbReference type="SUPFAM" id="SSF54913">
    <property type="entry name" value="GlnB-like"/>
    <property type="match status" value="1"/>
</dbReference>
<dbReference type="RefSeq" id="WP_025227209.1">
    <property type="nucleotide sequence ID" value="NZ_CP007139.1"/>
</dbReference>
<dbReference type="GO" id="GO:0006808">
    <property type="term" value="P:regulation of nitrogen utilization"/>
    <property type="evidence" value="ECO:0007669"/>
    <property type="project" value="InterPro"/>
</dbReference>
<dbReference type="AlphaFoldDB" id="A0A068NKP5"/>
<dbReference type="eggNOG" id="COG0347">
    <property type="taxonomic scope" value="Bacteria"/>
</dbReference>
<evidence type="ECO:0000256" key="1">
    <source>
        <dbReference type="RuleBase" id="RU003936"/>
    </source>
</evidence>
<dbReference type="KEGG" id="fgi:OP10G_0775"/>
<dbReference type="PANTHER" id="PTHR30115:SF11">
    <property type="entry name" value="NITROGEN REGULATORY PROTEIN P-II HOMOLOG"/>
    <property type="match status" value="1"/>
</dbReference>
<name>A0A068NKP5_FIMGI</name>
<dbReference type="EMBL" id="CP007139">
    <property type="protein sequence ID" value="AIE84143.1"/>
    <property type="molecule type" value="Genomic_DNA"/>
</dbReference>